<dbReference type="InterPro" id="IPR004821">
    <property type="entry name" value="Cyt_trans-like"/>
</dbReference>
<evidence type="ECO:0000256" key="6">
    <source>
        <dbReference type="ARBA" id="ARBA00022842"/>
    </source>
</evidence>
<evidence type="ECO:0000313" key="12">
    <source>
        <dbReference type="Proteomes" id="UP000268469"/>
    </source>
</evidence>
<evidence type="ECO:0000256" key="7">
    <source>
        <dbReference type="ARBA" id="ARBA00022993"/>
    </source>
</evidence>
<comment type="subunit">
    <text evidence="9">Homohexamer.</text>
</comment>
<dbReference type="Pfam" id="PF01467">
    <property type="entry name" value="CTP_transf_like"/>
    <property type="match status" value="1"/>
</dbReference>
<comment type="subcellular location">
    <subcellularLocation>
        <location evidence="9">Cytoplasm</location>
    </subcellularLocation>
</comment>
<feature type="binding site" evidence="9">
    <location>
        <position position="41"/>
    </location>
    <ligand>
        <name>substrate</name>
    </ligand>
</feature>
<feature type="site" description="Transition state stabilizer" evidence="9">
    <location>
        <position position="17"/>
    </location>
</feature>
<dbReference type="InterPro" id="IPR014729">
    <property type="entry name" value="Rossmann-like_a/b/a_fold"/>
</dbReference>
<evidence type="ECO:0000256" key="2">
    <source>
        <dbReference type="ARBA" id="ARBA00022679"/>
    </source>
</evidence>
<evidence type="ECO:0000256" key="1">
    <source>
        <dbReference type="ARBA" id="ARBA00022490"/>
    </source>
</evidence>
<comment type="catalytic activity">
    <reaction evidence="8 9">
        <text>(R)-4'-phosphopantetheine + ATP + H(+) = 3'-dephospho-CoA + diphosphate</text>
        <dbReference type="Rhea" id="RHEA:19801"/>
        <dbReference type="ChEBI" id="CHEBI:15378"/>
        <dbReference type="ChEBI" id="CHEBI:30616"/>
        <dbReference type="ChEBI" id="CHEBI:33019"/>
        <dbReference type="ChEBI" id="CHEBI:57328"/>
        <dbReference type="ChEBI" id="CHEBI:61723"/>
        <dbReference type="EC" id="2.7.7.3"/>
    </reaction>
</comment>
<dbReference type="GO" id="GO:0005524">
    <property type="term" value="F:ATP binding"/>
    <property type="evidence" value="ECO:0007669"/>
    <property type="project" value="UniProtKB-KW"/>
</dbReference>
<dbReference type="NCBIfam" id="TIGR00125">
    <property type="entry name" value="cyt_tran_rel"/>
    <property type="match status" value="1"/>
</dbReference>
<dbReference type="PRINTS" id="PR01020">
    <property type="entry name" value="LPSBIOSNTHSS"/>
</dbReference>
<keyword evidence="4 9" id="KW-0547">Nucleotide-binding</keyword>
<sequence length="167" mass="18952">MKRAIYPGTFDPITLGHVDVVQRGLKIFDEIYVAVASGKSKTTLFTHPERILLAKKTFSSNRNVKVIGFDGLLVNLFSRIDACAVIRGIRAVSDFDYEFQMVLVNRRLNPAVETVFLPPSENYFYISSSLVKNIGLNRGDVKMFVPKEVYEIIMEKFKDILIDEAQV</sequence>
<dbReference type="GO" id="GO:0004595">
    <property type="term" value="F:pantetheine-phosphate adenylyltransferase activity"/>
    <property type="evidence" value="ECO:0007669"/>
    <property type="project" value="UniProtKB-UniRule"/>
</dbReference>
<evidence type="ECO:0000256" key="8">
    <source>
        <dbReference type="ARBA" id="ARBA00029346"/>
    </source>
</evidence>
<evidence type="ECO:0000259" key="10">
    <source>
        <dbReference type="Pfam" id="PF01467"/>
    </source>
</evidence>
<dbReference type="EC" id="2.7.7.3" evidence="9"/>
<accession>A0A660SJG4</accession>
<feature type="binding site" evidence="9">
    <location>
        <position position="73"/>
    </location>
    <ligand>
        <name>substrate</name>
    </ligand>
</feature>
<evidence type="ECO:0000256" key="9">
    <source>
        <dbReference type="HAMAP-Rule" id="MF_00151"/>
    </source>
</evidence>
<reference evidence="11 12" key="1">
    <citation type="submission" date="2018-06" db="EMBL/GenBank/DDBJ databases">
        <title>Extensive metabolic versatility and redundancy in microbially diverse, dynamic hydrothermal sediments.</title>
        <authorList>
            <person name="Dombrowski N."/>
            <person name="Teske A."/>
            <person name="Baker B.J."/>
        </authorList>
    </citation>
    <scope>NUCLEOTIDE SEQUENCE [LARGE SCALE GENOMIC DNA]</scope>
    <source>
        <strain evidence="11">B36_G15</strain>
    </source>
</reference>
<keyword evidence="7 9" id="KW-0173">Coenzyme A biosynthesis</keyword>
<dbReference type="InterPro" id="IPR001980">
    <property type="entry name" value="PPAT"/>
</dbReference>
<comment type="function">
    <text evidence="9">Reversibly transfers an adenylyl group from ATP to 4'-phosphopantetheine, yielding dephospho-CoA (dPCoA) and pyrophosphate.</text>
</comment>
<keyword evidence="6 9" id="KW-0460">Magnesium</keyword>
<dbReference type="SUPFAM" id="SSF52374">
    <property type="entry name" value="Nucleotidylyl transferase"/>
    <property type="match status" value="1"/>
</dbReference>
<evidence type="ECO:0000256" key="5">
    <source>
        <dbReference type="ARBA" id="ARBA00022840"/>
    </source>
</evidence>
<dbReference type="Gene3D" id="3.40.50.620">
    <property type="entry name" value="HUPs"/>
    <property type="match status" value="1"/>
</dbReference>
<evidence type="ECO:0000256" key="4">
    <source>
        <dbReference type="ARBA" id="ARBA00022741"/>
    </source>
</evidence>
<dbReference type="CDD" id="cd02163">
    <property type="entry name" value="PPAT"/>
    <property type="match status" value="1"/>
</dbReference>
<keyword evidence="5 9" id="KW-0067">ATP-binding</keyword>
<dbReference type="AlphaFoldDB" id="A0A660SJG4"/>
<feature type="binding site" evidence="9">
    <location>
        <begin position="123"/>
        <end position="129"/>
    </location>
    <ligand>
        <name>ATP</name>
        <dbReference type="ChEBI" id="CHEBI:30616"/>
    </ligand>
</feature>
<protein>
    <recommendedName>
        <fullName evidence="9">Phosphopantetheine adenylyltransferase</fullName>
        <ecNumber evidence="9">2.7.7.3</ecNumber>
    </recommendedName>
    <alternativeName>
        <fullName evidence="9">Dephospho-CoA pyrophosphorylase</fullName>
    </alternativeName>
    <alternativeName>
        <fullName evidence="9">Pantetheine-phosphate adenylyltransferase</fullName>
        <shortName evidence="9">PPAT</shortName>
    </alternativeName>
</protein>
<feature type="binding site" evidence="9">
    <location>
        <position position="98"/>
    </location>
    <ligand>
        <name>ATP</name>
        <dbReference type="ChEBI" id="CHEBI:30616"/>
    </ligand>
</feature>
<dbReference type="GO" id="GO:0015937">
    <property type="term" value="P:coenzyme A biosynthetic process"/>
    <property type="evidence" value="ECO:0007669"/>
    <property type="project" value="UniProtKB-UniRule"/>
</dbReference>
<dbReference type="EMBL" id="QNBE01000022">
    <property type="protein sequence ID" value="RKX70948.1"/>
    <property type="molecule type" value="Genomic_DNA"/>
</dbReference>
<feature type="binding site" evidence="9">
    <location>
        <begin position="88"/>
        <end position="90"/>
    </location>
    <ligand>
        <name>ATP</name>
        <dbReference type="ChEBI" id="CHEBI:30616"/>
    </ligand>
</feature>
<feature type="binding site" evidence="9">
    <location>
        <position position="87"/>
    </location>
    <ligand>
        <name>substrate</name>
    </ligand>
</feature>
<dbReference type="UniPathway" id="UPA00241">
    <property type="reaction ID" value="UER00355"/>
</dbReference>
<evidence type="ECO:0000313" key="11">
    <source>
        <dbReference type="EMBL" id="RKX70948.1"/>
    </source>
</evidence>
<name>A0A660SJG4_UNCW3</name>
<organism evidence="11 12">
    <name type="scientific">candidate division WOR-3 bacterium</name>
    <dbReference type="NCBI Taxonomy" id="2052148"/>
    <lineage>
        <taxon>Bacteria</taxon>
        <taxon>Bacteria division WOR-3</taxon>
    </lineage>
</organism>
<feature type="binding site" evidence="9">
    <location>
        <position position="9"/>
    </location>
    <ligand>
        <name>substrate</name>
    </ligand>
</feature>
<evidence type="ECO:0000256" key="3">
    <source>
        <dbReference type="ARBA" id="ARBA00022695"/>
    </source>
</evidence>
<proteinExistence type="inferred from homology"/>
<keyword evidence="2 9" id="KW-0808">Transferase</keyword>
<comment type="caution">
    <text evidence="11">The sequence shown here is derived from an EMBL/GenBank/DDBJ whole genome shotgun (WGS) entry which is preliminary data.</text>
</comment>
<gene>
    <name evidence="9" type="primary">coaD</name>
    <name evidence="11" type="ORF">DRP53_03345</name>
</gene>
<dbReference type="Proteomes" id="UP000268469">
    <property type="component" value="Unassembled WGS sequence"/>
</dbReference>
<dbReference type="HAMAP" id="MF_00151">
    <property type="entry name" value="PPAT_bact"/>
    <property type="match status" value="1"/>
</dbReference>
<dbReference type="PANTHER" id="PTHR21342:SF1">
    <property type="entry name" value="PHOSPHOPANTETHEINE ADENYLYLTRANSFERASE"/>
    <property type="match status" value="1"/>
</dbReference>
<keyword evidence="1 9" id="KW-0963">Cytoplasm</keyword>
<feature type="binding site" evidence="9">
    <location>
        <begin position="9"/>
        <end position="10"/>
    </location>
    <ligand>
        <name>ATP</name>
        <dbReference type="ChEBI" id="CHEBI:30616"/>
    </ligand>
</feature>
<dbReference type="PANTHER" id="PTHR21342">
    <property type="entry name" value="PHOSPHOPANTETHEINE ADENYLYLTRANSFERASE"/>
    <property type="match status" value="1"/>
</dbReference>
<feature type="domain" description="Cytidyltransferase-like" evidence="10">
    <location>
        <begin position="5"/>
        <end position="133"/>
    </location>
</feature>
<comment type="cofactor">
    <cofactor evidence="9">
        <name>Mg(2+)</name>
        <dbReference type="ChEBI" id="CHEBI:18420"/>
    </cofactor>
</comment>
<dbReference type="GO" id="GO:0005737">
    <property type="term" value="C:cytoplasm"/>
    <property type="evidence" value="ECO:0007669"/>
    <property type="project" value="UniProtKB-SubCell"/>
</dbReference>
<keyword evidence="3 9" id="KW-0548">Nucleotidyltransferase</keyword>
<comment type="pathway">
    <text evidence="9">Cofactor biosynthesis; coenzyme A biosynthesis; CoA from (R)-pantothenate: step 4/5.</text>
</comment>
<dbReference type="NCBIfam" id="TIGR01510">
    <property type="entry name" value="coaD_prev_kdtB"/>
    <property type="match status" value="1"/>
</dbReference>
<feature type="binding site" evidence="9">
    <location>
        <position position="17"/>
    </location>
    <ligand>
        <name>ATP</name>
        <dbReference type="ChEBI" id="CHEBI:30616"/>
    </ligand>
</feature>
<comment type="similarity">
    <text evidence="9">Belongs to the bacterial CoaD family.</text>
</comment>